<dbReference type="RefSeq" id="WP_010855661.1">
    <property type="nucleotide sequence ID" value="NZ_AQHR01000091.1"/>
</dbReference>
<name>R7ZPA1_9BACT</name>
<accession>R7ZPA1</accession>
<evidence type="ECO:0000313" key="2">
    <source>
        <dbReference type="EMBL" id="EON75941.1"/>
    </source>
</evidence>
<keyword evidence="1" id="KW-0732">Signal</keyword>
<feature type="signal peptide" evidence="1">
    <location>
        <begin position="1"/>
        <end position="30"/>
    </location>
</feature>
<reference evidence="2 3" key="1">
    <citation type="submission" date="2013-02" db="EMBL/GenBank/DDBJ databases">
        <title>A novel strain isolated from Lonar lake, Maharashtra, India.</title>
        <authorList>
            <person name="Singh A."/>
        </authorList>
    </citation>
    <scope>NUCLEOTIDE SEQUENCE [LARGE SCALE GENOMIC DNA]</scope>
    <source>
        <strain evidence="2 3">AK24</strain>
    </source>
</reference>
<dbReference type="EMBL" id="AQHR01000091">
    <property type="protein sequence ID" value="EON75941.1"/>
    <property type="molecule type" value="Genomic_DNA"/>
</dbReference>
<organism evidence="2 3">
    <name type="scientific">Lunatimonas lonarensis</name>
    <dbReference type="NCBI Taxonomy" id="1232681"/>
    <lineage>
        <taxon>Bacteria</taxon>
        <taxon>Pseudomonadati</taxon>
        <taxon>Bacteroidota</taxon>
        <taxon>Cytophagia</taxon>
        <taxon>Cytophagales</taxon>
        <taxon>Cyclobacteriaceae</taxon>
    </lineage>
</organism>
<keyword evidence="3" id="KW-1185">Reference proteome</keyword>
<proteinExistence type="predicted"/>
<evidence type="ECO:0000256" key="1">
    <source>
        <dbReference type="SAM" id="SignalP"/>
    </source>
</evidence>
<comment type="caution">
    <text evidence="2">The sequence shown here is derived from an EMBL/GenBank/DDBJ whole genome shotgun (WGS) entry which is preliminary data.</text>
</comment>
<dbReference type="Proteomes" id="UP000013909">
    <property type="component" value="Unassembled WGS sequence"/>
</dbReference>
<evidence type="ECO:0008006" key="4">
    <source>
        <dbReference type="Google" id="ProtNLM"/>
    </source>
</evidence>
<protein>
    <recommendedName>
        <fullName evidence="4">Secreted protein</fullName>
    </recommendedName>
</protein>
<sequence>MNLLTKVNLRAILLAFALMGCGWLSYPAFAQEGPPKPPTPVEWMFGHERAFFQMVVNKKFTPDSRFGLLSVSTFSAKYTNEAMDLDMVAPVLLNYSLKKGFALVGGSTVNNEVGFSPVAGAQHTFANKDWLAVSILTFFLNNSQNAELFGIYEYKPALSPSTELYTRLQFMYVHGLADGSHARSFLQLRAGLKRQAFSFGLGANLDRYGPSMHFKPNYGLFVGWLFL</sequence>
<evidence type="ECO:0000313" key="3">
    <source>
        <dbReference type="Proteomes" id="UP000013909"/>
    </source>
</evidence>
<feature type="chain" id="PRO_5004461818" description="Secreted protein" evidence="1">
    <location>
        <begin position="31"/>
        <end position="227"/>
    </location>
</feature>
<dbReference type="OrthoDB" id="675324at2"/>
<dbReference type="AlphaFoldDB" id="R7ZPA1"/>
<dbReference type="PROSITE" id="PS51257">
    <property type="entry name" value="PROKAR_LIPOPROTEIN"/>
    <property type="match status" value="1"/>
</dbReference>
<gene>
    <name evidence="2" type="ORF">ADIS_3529</name>
</gene>